<evidence type="ECO:0000313" key="3">
    <source>
        <dbReference type="Proteomes" id="UP001147653"/>
    </source>
</evidence>
<organism evidence="2 3">
    <name type="scientific">Solirubrobacter phytolaccae</name>
    <dbReference type="NCBI Taxonomy" id="1404360"/>
    <lineage>
        <taxon>Bacteria</taxon>
        <taxon>Bacillati</taxon>
        <taxon>Actinomycetota</taxon>
        <taxon>Thermoleophilia</taxon>
        <taxon>Solirubrobacterales</taxon>
        <taxon>Solirubrobacteraceae</taxon>
        <taxon>Solirubrobacter</taxon>
    </lineage>
</organism>
<accession>A0A9X3N3V0</accession>
<dbReference type="PANTHER" id="PTHR40057:SF1">
    <property type="entry name" value="SLR1162 PROTEIN"/>
    <property type="match status" value="1"/>
</dbReference>
<evidence type="ECO:0008006" key="4">
    <source>
        <dbReference type="Google" id="ProtNLM"/>
    </source>
</evidence>
<feature type="transmembrane region" description="Helical" evidence="1">
    <location>
        <begin position="142"/>
        <end position="165"/>
    </location>
</feature>
<dbReference type="Proteomes" id="UP001147653">
    <property type="component" value="Unassembled WGS sequence"/>
</dbReference>
<dbReference type="InterPro" id="IPR011008">
    <property type="entry name" value="Dimeric_a/b-barrel"/>
</dbReference>
<keyword evidence="1" id="KW-0472">Membrane</keyword>
<comment type="caution">
    <text evidence="2">The sequence shown here is derived from an EMBL/GenBank/DDBJ whole genome shotgun (WGS) entry which is preliminary data.</text>
</comment>
<dbReference type="AlphaFoldDB" id="A0A9X3N3V0"/>
<sequence>MTTILRETSARDPLVLVSTWRAHPGHEADLEQRLTDELDAVLLHEAGVPDYHLVHRFADRGAMRRWLDSADRDALHDELAGIAERVGEPERLSGLEPWFTAVGKPPKWKMWLASFVGAYPLVVLFQWLAAPHVEHLPLLLRAALLPLVLLSLMTYVMMPVVTRVLGGWLAR</sequence>
<keyword evidence="3" id="KW-1185">Reference proteome</keyword>
<keyword evidence="1" id="KW-0812">Transmembrane</keyword>
<proteinExistence type="predicted"/>
<feature type="transmembrane region" description="Helical" evidence="1">
    <location>
        <begin position="110"/>
        <end position="130"/>
    </location>
</feature>
<gene>
    <name evidence="2" type="ORF">OJ997_03570</name>
</gene>
<dbReference type="RefSeq" id="WP_270023637.1">
    <property type="nucleotide sequence ID" value="NZ_JAPDDP010000004.1"/>
</dbReference>
<dbReference type="EMBL" id="JAPDDP010000004">
    <property type="protein sequence ID" value="MDA0179365.1"/>
    <property type="molecule type" value="Genomic_DNA"/>
</dbReference>
<dbReference type="InterPro" id="IPR038762">
    <property type="entry name" value="ABM_predict"/>
</dbReference>
<protein>
    <recommendedName>
        <fullName evidence="4">Antibiotic biosynthesis monooxygenase</fullName>
    </recommendedName>
</protein>
<evidence type="ECO:0000313" key="2">
    <source>
        <dbReference type="EMBL" id="MDA0179365.1"/>
    </source>
</evidence>
<keyword evidence="1" id="KW-1133">Transmembrane helix</keyword>
<evidence type="ECO:0000256" key="1">
    <source>
        <dbReference type="SAM" id="Phobius"/>
    </source>
</evidence>
<reference evidence="2" key="1">
    <citation type="submission" date="2022-10" db="EMBL/GenBank/DDBJ databases">
        <title>The WGS of Solirubrobacter phytolaccae KCTC 29190.</title>
        <authorList>
            <person name="Jiang Z."/>
        </authorList>
    </citation>
    <scope>NUCLEOTIDE SEQUENCE</scope>
    <source>
        <strain evidence="2">KCTC 29190</strain>
    </source>
</reference>
<dbReference type="PANTHER" id="PTHR40057">
    <property type="entry name" value="SLR1162 PROTEIN"/>
    <property type="match status" value="1"/>
</dbReference>
<name>A0A9X3N3V0_9ACTN</name>
<dbReference type="SUPFAM" id="SSF54909">
    <property type="entry name" value="Dimeric alpha+beta barrel"/>
    <property type="match status" value="1"/>
</dbReference>